<organism evidence="2 3">
    <name type="scientific">Escherichia phage Av-05</name>
    <dbReference type="NCBI Taxonomy" id="1527519"/>
    <lineage>
        <taxon>Viruses</taxon>
        <taxon>Duplodnaviria</taxon>
        <taxon>Heunggongvirae</taxon>
        <taxon>Uroviricota</taxon>
        <taxon>Caudoviricetes</taxon>
        <taxon>Vequintavirinae</taxon>
        <taxon>Avunavirus</taxon>
        <taxon>Avunavirus Av05</taxon>
    </lineage>
</organism>
<dbReference type="SUPFAM" id="SSF47413">
    <property type="entry name" value="lambda repressor-like DNA-binding domains"/>
    <property type="match status" value="1"/>
</dbReference>
<evidence type="ECO:0000313" key="3">
    <source>
        <dbReference type="Proteomes" id="UP000028961"/>
    </source>
</evidence>
<name>A0A076G6J7_9CAUD</name>
<evidence type="ECO:0000256" key="1">
    <source>
        <dbReference type="ARBA" id="ARBA00023125"/>
    </source>
</evidence>
<dbReference type="GeneID" id="22475398"/>
<keyword evidence="3" id="KW-1185">Reference proteome</keyword>
<gene>
    <name evidence="2" type="ORF">Av05_0057</name>
</gene>
<accession>A0A076G6J7</accession>
<protein>
    <submittedName>
        <fullName evidence="2">Putative pirin</fullName>
    </submittedName>
</protein>
<dbReference type="RefSeq" id="YP_009111131.1">
    <property type="nucleotide sequence ID" value="NC_025830.1"/>
</dbReference>
<dbReference type="Gene3D" id="1.10.260.40">
    <property type="entry name" value="lambda repressor-like DNA-binding domains"/>
    <property type="match status" value="1"/>
</dbReference>
<dbReference type="NCBIfam" id="TIGR02607">
    <property type="entry name" value="antidote_HigA"/>
    <property type="match status" value="1"/>
</dbReference>
<dbReference type="KEGG" id="vg:22475398"/>
<dbReference type="Proteomes" id="UP000028961">
    <property type="component" value="Segment"/>
</dbReference>
<dbReference type="PANTHER" id="PTHR36924">
    <property type="entry name" value="ANTITOXIN HIGA-1"/>
    <property type="match status" value="1"/>
</dbReference>
<dbReference type="InterPro" id="IPR010982">
    <property type="entry name" value="Lambda_DNA-bd_dom_sf"/>
</dbReference>
<dbReference type="EMBL" id="KM190144">
    <property type="protein sequence ID" value="AII27600.1"/>
    <property type="molecule type" value="Genomic_DNA"/>
</dbReference>
<proteinExistence type="predicted"/>
<keyword evidence="1" id="KW-0238">DNA-binding</keyword>
<sequence length="239" mass="26843">MQKERAPASPGEVIIHEYLDPLGWCVDDLADRSGIPVNKLRTILYNMEEVTEDVAEKLAETLGTTASFWLNLSTSFWGYWKQGDSDCVYNSQDVLKFIKNINYDSLSSHEELKPAVEDIVGMKCLGVVFHWDDLNVEILVTGYSLGAALCVCIEKEVLFWVYADRVDHATPIGTSTLYMKEMFLDWTQPTEKEVDMLAMATGTSSVSNLQKFSSLLEQVLSTKPSSRENLTDSGVDDFE</sequence>
<dbReference type="GO" id="GO:0003677">
    <property type="term" value="F:DNA binding"/>
    <property type="evidence" value="ECO:0007669"/>
    <property type="project" value="UniProtKB-KW"/>
</dbReference>
<dbReference type="InterPro" id="IPR013430">
    <property type="entry name" value="Toxin_antidote_HigA"/>
</dbReference>
<dbReference type="PANTHER" id="PTHR36924:SF1">
    <property type="entry name" value="ANTITOXIN HIGA-1"/>
    <property type="match status" value="1"/>
</dbReference>
<evidence type="ECO:0000313" key="2">
    <source>
        <dbReference type="EMBL" id="AII27600.1"/>
    </source>
</evidence>
<reference evidence="2 3" key="1">
    <citation type="journal article" date="2015" name="Genome Announc.">
        <title>Genomic Analysis of Broad-Host-Range Enterobacteriophage Av-05.</title>
        <authorList>
            <person name="Amarillas L."/>
            <person name="Lopez-Cuevas O."/>
            <person name="Leon-Felix J."/>
            <person name="Castro-Del Campo N."/>
            <person name="Gerba C.P."/>
            <person name="Chaidez C."/>
        </authorList>
    </citation>
    <scope>NUCLEOTIDE SEQUENCE [LARGE SCALE GENOMIC DNA]</scope>
</reference>